<dbReference type="InterPro" id="IPR045336">
    <property type="entry name" value="MmgE_PrpD_N"/>
</dbReference>
<evidence type="ECO:0000259" key="2">
    <source>
        <dbReference type="Pfam" id="PF03972"/>
    </source>
</evidence>
<dbReference type="Proteomes" id="UP000494363">
    <property type="component" value="Unassembled WGS sequence"/>
</dbReference>
<comment type="similarity">
    <text evidence="1">Belongs to the PrpD family.</text>
</comment>
<evidence type="ECO:0000256" key="1">
    <source>
        <dbReference type="ARBA" id="ARBA00006174"/>
    </source>
</evidence>
<evidence type="ECO:0000259" key="3">
    <source>
        <dbReference type="Pfam" id="PF19305"/>
    </source>
</evidence>
<evidence type="ECO:0008006" key="6">
    <source>
        <dbReference type="Google" id="ProtNLM"/>
    </source>
</evidence>
<sequence length="480" mass="49916">MVGERVGVEMKAGRVDQADSSGSLSEQMAAYWSTARFDDLPADVIRHAKRFLLDTLAAGVAGCQTDVVQAVVAAMRAEGQTSGAAVLWGRPDTLPAGAAALVNGTASHALELDDFGGCGHSGAVTVPAVCALAEGRTVTGKEALVAIVAGYDIASRVLAGCGGYRPHNARGWHSTGTCGTFGAAAAAAKVLGVSADGFTHTLGIAGTYTGGLWAFLADGALVKRFHPGKAAQTGVSAALLAQAGLTGPREILDAQWGGFYPTYAGDAATPERAIAGLGEEFHIVQSGIKPYACCRTLHSCIDAALHMVGDASAPNRNARDITGLIVHGDAQTVRQFRNTKIGNLLDAQFSAPYCVAVAIDSGRATLDQFQPLRNDDAAIRRLMAMTEIRADRTLGPADYPSLEVVFADGTRELRDVPCAKGAPEAPLGDREVLDKAKVLLEPALGEAAANALIAAVWELERLDNFSIVTQWLRVSSARNA</sequence>
<dbReference type="Gene3D" id="3.30.1330.120">
    <property type="entry name" value="2-methylcitrate dehydratase PrpD"/>
    <property type="match status" value="1"/>
</dbReference>
<dbReference type="Gene3D" id="1.10.4100.10">
    <property type="entry name" value="2-methylcitrate dehydratase PrpD"/>
    <property type="match status" value="1"/>
</dbReference>
<dbReference type="PANTHER" id="PTHR16943:SF8">
    <property type="entry name" value="2-METHYLCITRATE DEHYDRATASE"/>
    <property type="match status" value="1"/>
</dbReference>
<reference evidence="4 5" key="1">
    <citation type="submission" date="2020-04" db="EMBL/GenBank/DDBJ databases">
        <authorList>
            <person name="De Canck E."/>
        </authorList>
    </citation>
    <scope>NUCLEOTIDE SEQUENCE [LARGE SCALE GENOMIC DNA]</scope>
    <source>
        <strain evidence="4 5">LMG 29542</strain>
    </source>
</reference>
<protein>
    <recommendedName>
        <fullName evidence="6">2-methylcitrate dehydratase</fullName>
    </recommendedName>
</protein>
<dbReference type="Pfam" id="PF19305">
    <property type="entry name" value="MmgE_PrpD_C"/>
    <property type="match status" value="1"/>
</dbReference>
<dbReference type="InterPro" id="IPR042188">
    <property type="entry name" value="MmgE/PrpD_sf_2"/>
</dbReference>
<name>A0A6J5F7E5_9BURK</name>
<dbReference type="GO" id="GO:0016829">
    <property type="term" value="F:lyase activity"/>
    <property type="evidence" value="ECO:0007669"/>
    <property type="project" value="InterPro"/>
</dbReference>
<dbReference type="EMBL" id="CADIKH010000083">
    <property type="protein sequence ID" value="CAB3773711.1"/>
    <property type="molecule type" value="Genomic_DNA"/>
</dbReference>
<feature type="domain" description="MmgE/PrpD N-terminal" evidence="2">
    <location>
        <begin position="26"/>
        <end position="266"/>
    </location>
</feature>
<dbReference type="AlphaFoldDB" id="A0A6J5F7E5"/>
<keyword evidence="5" id="KW-1185">Reference proteome</keyword>
<dbReference type="InterPro" id="IPR045337">
    <property type="entry name" value="MmgE_PrpD_C"/>
</dbReference>
<dbReference type="Pfam" id="PF03972">
    <property type="entry name" value="MmgE_PrpD_N"/>
    <property type="match status" value="1"/>
</dbReference>
<dbReference type="PANTHER" id="PTHR16943">
    <property type="entry name" value="2-METHYLCITRATE DEHYDRATASE-RELATED"/>
    <property type="match status" value="1"/>
</dbReference>
<accession>A0A6J5F7E5</accession>
<dbReference type="SUPFAM" id="SSF103378">
    <property type="entry name" value="2-methylcitrate dehydratase PrpD"/>
    <property type="match status" value="1"/>
</dbReference>
<gene>
    <name evidence="4" type="ORF">LMG29542_07399</name>
</gene>
<dbReference type="InterPro" id="IPR036148">
    <property type="entry name" value="MmgE/PrpD_sf"/>
</dbReference>
<dbReference type="InterPro" id="IPR042183">
    <property type="entry name" value="MmgE/PrpD_sf_1"/>
</dbReference>
<feature type="domain" description="MmgE/PrpD C-terminal" evidence="3">
    <location>
        <begin position="291"/>
        <end position="459"/>
    </location>
</feature>
<proteinExistence type="inferred from homology"/>
<dbReference type="InterPro" id="IPR005656">
    <property type="entry name" value="MmgE_PrpD"/>
</dbReference>
<organism evidence="4 5">
    <name type="scientific">Paraburkholderia humisilvae</name>
    <dbReference type="NCBI Taxonomy" id="627669"/>
    <lineage>
        <taxon>Bacteria</taxon>
        <taxon>Pseudomonadati</taxon>
        <taxon>Pseudomonadota</taxon>
        <taxon>Betaproteobacteria</taxon>
        <taxon>Burkholderiales</taxon>
        <taxon>Burkholderiaceae</taxon>
        <taxon>Paraburkholderia</taxon>
    </lineage>
</organism>
<evidence type="ECO:0000313" key="4">
    <source>
        <dbReference type="EMBL" id="CAB3773711.1"/>
    </source>
</evidence>
<evidence type="ECO:0000313" key="5">
    <source>
        <dbReference type="Proteomes" id="UP000494363"/>
    </source>
</evidence>